<feature type="signal peptide" evidence="1">
    <location>
        <begin position="1"/>
        <end position="28"/>
    </location>
</feature>
<evidence type="ECO:0000259" key="2">
    <source>
        <dbReference type="Pfam" id="PF07589"/>
    </source>
</evidence>
<dbReference type="AlphaFoldDB" id="A0A8J6QPW8"/>
<evidence type="ECO:0000256" key="1">
    <source>
        <dbReference type="SAM" id="SignalP"/>
    </source>
</evidence>
<accession>A0A8J6QPW8</accession>
<sequence length="214" mass="23240">MFSKLTGSHLFQGAALTAGLLLSGSAFAGLINAEFDTSASDFGWSGFVVDEFGEIPVDLATDTSGVFSFSSTGSATITPTDLLFGGYIYQEFSVGADYDQLSLSYDYFASDDSFWGDIVNVALWFEGDIIHDFLDPSDGPSFDFSSLNVNDMVELRFGFEDWDFNYFDDYLTVSDIAISTKSAAPVPEPSTLAMFSLAMLALGHRRLSRKPAAK</sequence>
<organism evidence="3 4">
    <name type="scientific">Neiella litorisoli</name>
    <dbReference type="NCBI Taxonomy" id="2771431"/>
    <lineage>
        <taxon>Bacteria</taxon>
        <taxon>Pseudomonadati</taxon>
        <taxon>Pseudomonadota</taxon>
        <taxon>Gammaproteobacteria</taxon>
        <taxon>Alteromonadales</taxon>
        <taxon>Echinimonadaceae</taxon>
        <taxon>Neiella</taxon>
    </lineage>
</organism>
<evidence type="ECO:0000313" key="4">
    <source>
        <dbReference type="Proteomes" id="UP000638014"/>
    </source>
</evidence>
<dbReference type="RefSeq" id="WP_191143468.1">
    <property type="nucleotide sequence ID" value="NZ_JACXAF010000003.1"/>
</dbReference>
<evidence type="ECO:0000313" key="3">
    <source>
        <dbReference type="EMBL" id="MBD1388354.1"/>
    </source>
</evidence>
<comment type="caution">
    <text evidence="3">The sequence shown here is derived from an EMBL/GenBank/DDBJ whole genome shotgun (WGS) entry which is preliminary data.</text>
</comment>
<name>A0A8J6QPW8_9GAMM</name>
<gene>
    <name evidence="3" type="ORF">IC617_02840</name>
</gene>
<dbReference type="Pfam" id="PF07589">
    <property type="entry name" value="PEP-CTERM"/>
    <property type="match status" value="1"/>
</dbReference>
<keyword evidence="1" id="KW-0732">Signal</keyword>
<protein>
    <submittedName>
        <fullName evidence="3">PEP-CTERM sorting domain-containing protein</fullName>
    </submittedName>
</protein>
<proteinExistence type="predicted"/>
<dbReference type="EMBL" id="JACXAF010000003">
    <property type="protein sequence ID" value="MBD1388354.1"/>
    <property type="molecule type" value="Genomic_DNA"/>
</dbReference>
<dbReference type="Proteomes" id="UP000638014">
    <property type="component" value="Unassembled WGS sequence"/>
</dbReference>
<dbReference type="InterPro" id="IPR013424">
    <property type="entry name" value="Ice-binding_C"/>
</dbReference>
<feature type="chain" id="PRO_5035254043" evidence="1">
    <location>
        <begin position="29"/>
        <end position="214"/>
    </location>
</feature>
<dbReference type="NCBIfam" id="TIGR02595">
    <property type="entry name" value="PEP_CTERM"/>
    <property type="match status" value="1"/>
</dbReference>
<reference evidence="3" key="1">
    <citation type="submission" date="2020-09" db="EMBL/GenBank/DDBJ databases">
        <title>A novel bacterium of genus Neiella, isolated from South China Sea.</title>
        <authorList>
            <person name="Huang H."/>
            <person name="Mo K."/>
            <person name="Hu Y."/>
        </authorList>
    </citation>
    <scope>NUCLEOTIDE SEQUENCE</scope>
    <source>
        <strain evidence="3">HB171785</strain>
    </source>
</reference>
<feature type="domain" description="Ice-binding protein C-terminal" evidence="2">
    <location>
        <begin position="185"/>
        <end position="206"/>
    </location>
</feature>
<keyword evidence="4" id="KW-1185">Reference proteome</keyword>